<dbReference type="GeneID" id="47723274"/>
<evidence type="ECO:0008006" key="3">
    <source>
        <dbReference type="Google" id="ProtNLM"/>
    </source>
</evidence>
<dbReference type="GO" id="GO:0008237">
    <property type="term" value="F:metallopeptidase activity"/>
    <property type="evidence" value="ECO:0007669"/>
    <property type="project" value="InterPro"/>
</dbReference>
<dbReference type="EMBL" id="LT634361">
    <property type="protein sequence ID" value="SFZ82817.1"/>
    <property type="molecule type" value="Genomic_DNA"/>
</dbReference>
<name>A0A2H1E9W7_9FLAO</name>
<proteinExistence type="predicted"/>
<protein>
    <recommendedName>
        <fullName evidence="3">Lipoprotein</fullName>
    </recommendedName>
</protein>
<dbReference type="Gene3D" id="3.40.390.10">
    <property type="entry name" value="Collagenase (Catalytic Domain)"/>
    <property type="match status" value="1"/>
</dbReference>
<dbReference type="InterPro" id="IPR024079">
    <property type="entry name" value="MetalloPept_cat_dom_sf"/>
</dbReference>
<evidence type="ECO:0000313" key="2">
    <source>
        <dbReference type="Proteomes" id="UP000231564"/>
    </source>
</evidence>
<dbReference type="KEGG" id="tmar:MARIT_1766"/>
<sequence>MKKFNLLLVLAIAAQVFTSCENNEVLNEEIIANSKSTKSLNLTESEQKIYTTMSSLLKEGKGFNFPLEKNQVNFIKSEEDHFLQFEGAAKKSYLLESADHNTSSTVILEEDNKDIDMLIKTTEKGMEKLYTFHLRLSSNSQAIKQLKAVKEEKDASKQVCQMAPLTTNPSRELNFFIEGDGRPRRGSHGRYIGAPEKKTSWRIIIHKSGEADLDIDRQVMFMNKALRELDAFNNFVVSYLDASAFHEKTKNNYDSKSVLEQFNKELTHAPLHYNTLPEWVHIFARKEPFGKTLGEASGIGTKWNRAAIISASGPSSDDVTLVHEIGHLFGAHHIDGTIRDGFGTYSSIMLSGQDSFSAAQLFPTLSRFDDDKNRYTMIQQIQGESFGDPILE</sequence>
<dbReference type="PROSITE" id="PS51257">
    <property type="entry name" value="PROKAR_LIPOPROTEIN"/>
    <property type="match status" value="1"/>
</dbReference>
<dbReference type="AlphaFoldDB" id="A0A2H1E9W7"/>
<keyword evidence="2" id="KW-1185">Reference proteome</keyword>
<organism evidence="1 2">
    <name type="scientific">Tenacibaculum maritimum NCIMB 2154</name>
    <dbReference type="NCBI Taxonomy" id="1349785"/>
    <lineage>
        <taxon>Bacteria</taxon>
        <taxon>Pseudomonadati</taxon>
        <taxon>Bacteroidota</taxon>
        <taxon>Flavobacteriia</taxon>
        <taxon>Flavobacteriales</taxon>
        <taxon>Flavobacteriaceae</taxon>
        <taxon>Tenacibaculum</taxon>
    </lineage>
</organism>
<dbReference type="RefSeq" id="WP_100211281.1">
    <property type="nucleotide sequence ID" value="NZ_CP138495.1"/>
</dbReference>
<evidence type="ECO:0000313" key="1">
    <source>
        <dbReference type="EMBL" id="SFZ82817.1"/>
    </source>
</evidence>
<reference evidence="1 2" key="1">
    <citation type="submission" date="2016-11" db="EMBL/GenBank/DDBJ databases">
        <authorList>
            <person name="Jaros S."/>
            <person name="Januszkiewicz K."/>
            <person name="Wedrychowicz H."/>
        </authorList>
    </citation>
    <scope>NUCLEOTIDE SEQUENCE [LARGE SCALE GENOMIC DNA]</scope>
    <source>
        <strain evidence="1">NCIMB 2154T</strain>
    </source>
</reference>
<dbReference type="SUPFAM" id="SSF55486">
    <property type="entry name" value="Metalloproteases ('zincins'), catalytic domain"/>
    <property type="match status" value="1"/>
</dbReference>
<dbReference type="OrthoDB" id="1146376at2"/>
<dbReference type="Proteomes" id="UP000231564">
    <property type="component" value="Chromosome MARIT"/>
</dbReference>
<gene>
    <name evidence="1" type="ORF">MARIT_1766</name>
</gene>
<accession>A0A2H1E9W7</accession>